<dbReference type="SMART" id="SM00228">
    <property type="entry name" value="PDZ"/>
    <property type="match status" value="1"/>
</dbReference>
<evidence type="ECO:0000256" key="2">
    <source>
        <dbReference type="ARBA" id="ARBA00022670"/>
    </source>
</evidence>
<keyword evidence="3" id="KW-0378">Hydrolase</keyword>
<dbReference type="Gene3D" id="2.40.10.10">
    <property type="entry name" value="Trypsin-like serine proteases"/>
    <property type="match status" value="2"/>
</dbReference>
<dbReference type="AlphaFoldDB" id="A0A1H3UPS9"/>
<evidence type="ECO:0000259" key="7">
    <source>
        <dbReference type="PROSITE" id="PS50106"/>
    </source>
</evidence>
<protein>
    <submittedName>
        <fullName evidence="8">Serine protease Do</fullName>
    </submittedName>
</protein>
<keyword evidence="6" id="KW-0472">Membrane</keyword>
<dbReference type="InterPro" id="IPR001940">
    <property type="entry name" value="Peptidase_S1C"/>
</dbReference>
<dbReference type="GO" id="GO:0004252">
    <property type="term" value="F:serine-type endopeptidase activity"/>
    <property type="evidence" value="ECO:0007669"/>
    <property type="project" value="InterPro"/>
</dbReference>
<evidence type="ECO:0000256" key="1">
    <source>
        <dbReference type="ARBA" id="ARBA00010541"/>
    </source>
</evidence>
<dbReference type="STRING" id="1503961.SAMN05421736_12449"/>
<dbReference type="PANTHER" id="PTHR43343">
    <property type="entry name" value="PEPTIDASE S12"/>
    <property type="match status" value="1"/>
</dbReference>
<keyword evidence="9" id="KW-1185">Reference proteome</keyword>
<dbReference type="FunFam" id="2.40.10.10:FF:000001">
    <property type="entry name" value="Periplasmic serine protease DegS"/>
    <property type="match status" value="1"/>
</dbReference>
<dbReference type="InterPro" id="IPR051201">
    <property type="entry name" value="Chloro_Bact_Ser_Proteases"/>
</dbReference>
<evidence type="ECO:0000256" key="6">
    <source>
        <dbReference type="SAM" id="Phobius"/>
    </source>
</evidence>
<proteinExistence type="inferred from homology"/>
<feature type="transmembrane region" description="Helical" evidence="6">
    <location>
        <begin position="29"/>
        <end position="49"/>
    </location>
</feature>
<dbReference type="SUPFAM" id="SSF50494">
    <property type="entry name" value="Trypsin-like serine proteases"/>
    <property type="match status" value="1"/>
</dbReference>
<feature type="compositionally biased region" description="Basic and acidic residues" evidence="5">
    <location>
        <begin position="1"/>
        <end position="18"/>
    </location>
</feature>
<dbReference type="Proteomes" id="UP000198935">
    <property type="component" value="Unassembled WGS sequence"/>
</dbReference>
<gene>
    <name evidence="8" type="ORF">SAMN05421736_12449</name>
</gene>
<dbReference type="PRINTS" id="PR00834">
    <property type="entry name" value="PROTEASES2C"/>
</dbReference>
<dbReference type="SUPFAM" id="SSF50156">
    <property type="entry name" value="PDZ domain-like"/>
    <property type="match status" value="1"/>
</dbReference>
<dbReference type="Pfam" id="PF13180">
    <property type="entry name" value="PDZ_2"/>
    <property type="match status" value="1"/>
</dbReference>
<evidence type="ECO:0000313" key="9">
    <source>
        <dbReference type="Proteomes" id="UP000198935"/>
    </source>
</evidence>
<dbReference type="Pfam" id="PF13365">
    <property type="entry name" value="Trypsin_2"/>
    <property type="match status" value="1"/>
</dbReference>
<dbReference type="InterPro" id="IPR043504">
    <property type="entry name" value="Peptidase_S1_PA_chymotrypsin"/>
</dbReference>
<dbReference type="InterPro" id="IPR036034">
    <property type="entry name" value="PDZ_sf"/>
</dbReference>
<evidence type="ECO:0000313" key="8">
    <source>
        <dbReference type="EMBL" id="SDZ64443.1"/>
    </source>
</evidence>
<dbReference type="InterPro" id="IPR009003">
    <property type="entry name" value="Peptidase_S1_PA"/>
</dbReference>
<dbReference type="PROSITE" id="PS50106">
    <property type="entry name" value="PDZ"/>
    <property type="match status" value="1"/>
</dbReference>
<reference evidence="9" key="1">
    <citation type="submission" date="2016-10" db="EMBL/GenBank/DDBJ databases">
        <authorList>
            <person name="Varghese N."/>
            <person name="Submissions S."/>
        </authorList>
    </citation>
    <scope>NUCLEOTIDE SEQUENCE [LARGE SCALE GENOMIC DNA]</scope>
    <source>
        <strain evidence="9">SP</strain>
    </source>
</reference>
<keyword evidence="2 8" id="KW-0645">Protease</keyword>
<evidence type="ECO:0000256" key="5">
    <source>
        <dbReference type="SAM" id="MobiDB-lite"/>
    </source>
</evidence>
<keyword evidence="6" id="KW-1133">Transmembrane helix</keyword>
<feature type="domain" description="PDZ" evidence="7">
    <location>
        <begin position="297"/>
        <end position="368"/>
    </location>
</feature>
<comment type="similarity">
    <text evidence="1">Belongs to the peptidase S1C family.</text>
</comment>
<sequence length="407" mass="43627">MHIENGNDVNEVKQDDKRQTKKRSKAGRFFSMMAAGMAGSILTLSIYHYTPLNQNENIYAVNSEDDNVIAEDIDSENNSLVQTSYSTDSLADIVENASKAIVGIVNIQEQQNFHQTSTVESGTGSGVVFRQDDTGTYIVTNHHVIEGAAEIEVSLENGEKTTAELIGSDALTDIAVLRISNEYETSVIEFGDSSTLRPGDQVLAIGNPLGLDLSRTVTQGIVSAVDRTISVTTSAGEWELDVIQTDAAINPGNSGGALINTAGQVIGINSLKISEDGVEGLGFAIPSNEFIPVIEEIISQGKITRPYLGVGLAGLEEIPHFYLEQLNADLDSGVMITSIDPDSAAAQAGLQVEDIILSINGTEMQSASDVRKYLYNESGIGEEINIEIYRQGETRTVNVTLMSNGSM</sequence>
<keyword evidence="4" id="KW-0720">Serine protease</keyword>
<dbReference type="OrthoDB" id="9758917at2"/>
<accession>A0A1H3UPS9</accession>
<dbReference type="InterPro" id="IPR001478">
    <property type="entry name" value="PDZ"/>
</dbReference>
<name>A0A1H3UPS9_9BACI</name>
<evidence type="ECO:0000256" key="3">
    <source>
        <dbReference type="ARBA" id="ARBA00022801"/>
    </source>
</evidence>
<keyword evidence="6" id="KW-0812">Transmembrane</keyword>
<dbReference type="PANTHER" id="PTHR43343:SF3">
    <property type="entry name" value="PROTEASE DO-LIKE 8, CHLOROPLASTIC"/>
    <property type="match status" value="1"/>
</dbReference>
<dbReference type="EMBL" id="FNPI01000024">
    <property type="protein sequence ID" value="SDZ64443.1"/>
    <property type="molecule type" value="Genomic_DNA"/>
</dbReference>
<dbReference type="GO" id="GO:0006508">
    <property type="term" value="P:proteolysis"/>
    <property type="evidence" value="ECO:0007669"/>
    <property type="project" value="UniProtKB-KW"/>
</dbReference>
<organism evidence="8 9">
    <name type="scientific">Evansella caseinilytica</name>
    <dbReference type="NCBI Taxonomy" id="1503961"/>
    <lineage>
        <taxon>Bacteria</taxon>
        <taxon>Bacillati</taxon>
        <taxon>Bacillota</taxon>
        <taxon>Bacilli</taxon>
        <taxon>Bacillales</taxon>
        <taxon>Bacillaceae</taxon>
        <taxon>Evansella</taxon>
    </lineage>
</organism>
<dbReference type="Gene3D" id="2.30.42.10">
    <property type="match status" value="1"/>
</dbReference>
<evidence type="ECO:0000256" key="4">
    <source>
        <dbReference type="ARBA" id="ARBA00022825"/>
    </source>
</evidence>
<feature type="region of interest" description="Disordered" evidence="5">
    <location>
        <begin position="1"/>
        <end position="24"/>
    </location>
</feature>